<sequence length="207" mass="23759">MCINNILVLGNFTWDRTTHYLKPLVPNDHSEDPKTLTNKQRALLSCLVDAHPNTICNTEIIKKVWGNEHISQESLPQLINRTRRVLEDSQKNILVNKPGIGYSLNFEFAPKTLADNNVESLPPQPPRQGVKKSHSNRWRAVALVLTIVTVFNVWHTAQALYYKMDFERVLHASPYSEIKKDENGNVIVTIDNHECIYHKDQLLLQCP</sequence>
<dbReference type="PROSITE" id="PS51755">
    <property type="entry name" value="OMPR_PHOB"/>
    <property type="match status" value="1"/>
</dbReference>
<dbReference type="EMBL" id="CP032093">
    <property type="protein sequence ID" value="AXY00754.1"/>
    <property type="molecule type" value="Genomic_DNA"/>
</dbReference>
<keyword evidence="3" id="KW-0472">Membrane</keyword>
<evidence type="ECO:0000313" key="6">
    <source>
        <dbReference type="Proteomes" id="UP000262832"/>
    </source>
</evidence>
<feature type="domain" description="OmpR/PhoB-type" evidence="4">
    <location>
        <begin position="4"/>
        <end position="106"/>
    </location>
</feature>
<protein>
    <submittedName>
        <fullName evidence="5">Helix-turn-helix domain-containing protein</fullName>
    </submittedName>
</protein>
<accession>A0ABM6YSU9</accession>
<keyword evidence="1 2" id="KW-0238">DNA-binding</keyword>
<evidence type="ECO:0000256" key="3">
    <source>
        <dbReference type="SAM" id="Phobius"/>
    </source>
</evidence>
<evidence type="ECO:0000256" key="1">
    <source>
        <dbReference type="ARBA" id="ARBA00023125"/>
    </source>
</evidence>
<reference evidence="5 6" key="1">
    <citation type="submission" date="2018-08" db="EMBL/GenBank/DDBJ databases">
        <title>Genomic taxonomy of the Vibrionaceae family.</title>
        <authorList>
            <person name="Gomez-Gil B."/>
            <person name="Tanaka M."/>
            <person name="Sawabe T."/>
            <person name="Enciso-Ibarra K."/>
        </authorList>
    </citation>
    <scope>NUCLEOTIDE SEQUENCE [LARGE SCALE GENOMIC DNA]</scope>
    <source>
        <strain evidence="5 6">CAIM 1831</strain>
    </source>
</reference>
<keyword evidence="6" id="KW-1185">Reference proteome</keyword>
<dbReference type="Proteomes" id="UP000262832">
    <property type="component" value="Chromosome I"/>
</dbReference>
<evidence type="ECO:0000313" key="5">
    <source>
        <dbReference type="EMBL" id="AXY00754.1"/>
    </source>
</evidence>
<feature type="transmembrane region" description="Helical" evidence="3">
    <location>
        <begin position="140"/>
        <end position="161"/>
    </location>
</feature>
<name>A0ABM6YSU9_9VIBR</name>
<proteinExistence type="predicted"/>
<dbReference type="InterPro" id="IPR016032">
    <property type="entry name" value="Sig_transdc_resp-reg_C-effctor"/>
</dbReference>
<evidence type="ECO:0000256" key="2">
    <source>
        <dbReference type="PROSITE-ProRule" id="PRU01091"/>
    </source>
</evidence>
<dbReference type="SUPFAM" id="SSF46894">
    <property type="entry name" value="C-terminal effector domain of the bipartite response regulators"/>
    <property type="match status" value="1"/>
</dbReference>
<keyword evidence="3" id="KW-1133">Transmembrane helix</keyword>
<dbReference type="InterPro" id="IPR001867">
    <property type="entry name" value="OmpR/PhoB-type_DNA-bd"/>
</dbReference>
<evidence type="ECO:0000259" key="4">
    <source>
        <dbReference type="PROSITE" id="PS51755"/>
    </source>
</evidence>
<gene>
    <name evidence="5" type="ORF">D1115_05405</name>
</gene>
<dbReference type="Pfam" id="PF00486">
    <property type="entry name" value="Trans_reg_C"/>
    <property type="match status" value="1"/>
</dbReference>
<dbReference type="Gene3D" id="1.10.10.10">
    <property type="entry name" value="Winged helix-like DNA-binding domain superfamily/Winged helix DNA-binding domain"/>
    <property type="match status" value="1"/>
</dbReference>
<feature type="DNA-binding region" description="OmpR/PhoB-type" evidence="2">
    <location>
        <begin position="4"/>
        <end position="106"/>
    </location>
</feature>
<organism evidence="5 6">
    <name type="scientific">Vibrio alfacsensis</name>
    <dbReference type="NCBI Taxonomy" id="1074311"/>
    <lineage>
        <taxon>Bacteria</taxon>
        <taxon>Pseudomonadati</taxon>
        <taxon>Pseudomonadota</taxon>
        <taxon>Gammaproteobacteria</taxon>
        <taxon>Vibrionales</taxon>
        <taxon>Vibrionaceae</taxon>
        <taxon>Vibrio</taxon>
    </lineage>
</organism>
<dbReference type="SMART" id="SM00862">
    <property type="entry name" value="Trans_reg_C"/>
    <property type="match status" value="1"/>
</dbReference>
<dbReference type="InterPro" id="IPR036388">
    <property type="entry name" value="WH-like_DNA-bd_sf"/>
</dbReference>
<dbReference type="RefSeq" id="WP_128810595.1">
    <property type="nucleotide sequence ID" value="NZ_CP032093.1"/>
</dbReference>
<keyword evidence="3" id="KW-0812">Transmembrane</keyword>